<dbReference type="Proteomes" id="UP001162483">
    <property type="component" value="Unassembled WGS sequence"/>
</dbReference>
<dbReference type="EMBL" id="CATNWA010019006">
    <property type="protein sequence ID" value="CAI9610669.1"/>
    <property type="molecule type" value="Genomic_DNA"/>
</dbReference>
<name>A0ABN9GP81_9NEOB</name>
<gene>
    <name evidence="2" type="ORF">SPARVUS_LOCUS14444120</name>
</gene>
<protein>
    <submittedName>
        <fullName evidence="2">Uncharacterized protein</fullName>
    </submittedName>
</protein>
<accession>A0ABN9GP81</accession>
<reference evidence="2" key="1">
    <citation type="submission" date="2023-05" db="EMBL/GenBank/DDBJ databases">
        <authorList>
            <person name="Stuckert A."/>
        </authorList>
    </citation>
    <scope>NUCLEOTIDE SEQUENCE</scope>
</reference>
<evidence type="ECO:0000313" key="3">
    <source>
        <dbReference type="Proteomes" id="UP001162483"/>
    </source>
</evidence>
<keyword evidence="3" id="KW-1185">Reference proteome</keyword>
<sequence>MQSSKYRSPGNHQTQTCPSDCQTERCDSSLQRTRLHCSRVQWMLAELLFFLVPSTLL</sequence>
<organism evidence="2 3">
    <name type="scientific">Staurois parvus</name>
    <dbReference type="NCBI Taxonomy" id="386267"/>
    <lineage>
        <taxon>Eukaryota</taxon>
        <taxon>Metazoa</taxon>
        <taxon>Chordata</taxon>
        <taxon>Craniata</taxon>
        <taxon>Vertebrata</taxon>
        <taxon>Euteleostomi</taxon>
        <taxon>Amphibia</taxon>
        <taxon>Batrachia</taxon>
        <taxon>Anura</taxon>
        <taxon>Neobatrachia</taxon>
        <taxon>Ranoidea</taxon>
        <taxon>Ranidae</taxon>
        <taxon>Staurois</taxon>
    </lineage>
</organism>
<feature type="region of interest" description="Disordered" evidence="1">
    <location>
        <begin position="1"/>
        <end position="23"/>
    </location>
</feature>
<evidence type="ECO:0000256" key="1">
    <source>
        <dbReference type="SAM" id="MobiDB-lite"/>
    </source>
</evidence>
<evidence type="ECO:0000313" key="2">
    <source>
        <dbReference type="EMBL" id="CAI9610669.1"/>
    </source>
</evidence>
<feature type="compositionally biased region" description="Polar residues" evidence="1">
    <location>
        <begin position="1"/>
        <end position="21"/>
    </location>
</feature>
<proteinExistence type="predicted"/>
<comment type="caution">
    <text evidence="2">The sequence shown here is derived from an EMBL/GenBank/DDBJ whole genome shotgun (WGS) entry which is preliminary data.</text>
</comment>